<gene>
    <name evidence="3" type="ORF">MEDL_64275</name>
</gene>
<name>A0A8S3VCW7_MYTED</name>
<evidence type="ECO:0000259" key="2">
    <source>
        <dbReference type="Pfam" id="PF20720"/>
    </source>
</evidence>
<keyword evidence="1" id="KW-1133">Transmembrane helix</keyword>
<dbReference type="InterPro" id="IPR027417">
    <property type="entry name" value="P-loop_NTPase"/>
</dbReference>
<evidence type="ECO:0000256" key="1">
    <source>
        <dbReference type="SAM" id="Phobius"/>
    </source>
</evidence>
<sequence length="956" mass="111817">MQQQFLNFNKTENHFDINNMIKDVNTIFYEAANLSLKQKPTKKSTSKLKQNVKKKPNWLDASLSKLKNNLNDKEKLLQKYPFDPVIRSSFFSLLKHYRKTRKKKIRDFRQDLIDKLDNLKDDNPSQYWALLHELSDTNRENTTSDVSTDAWFSYFKNLNEKDTNASCDYLKDKLKNMKRKIFTELDNLISKAEIEKAITWWKKRVSALYRPICILIITGNIVLTATFSKSLTVCPAPVLWRLVAIRKCADESMYHCLYNGVTGDFDDSCFVSERYPAGSYVLYEGGLNSKHCPDGQYQPMPYASNEDNKNDKCLYLKTRCNGEGQLIHDISEKPDKDRTCRCDYSRGYDFVYKPRNRCYCIPTEEDCSCYRKPCNNNSTKLTPDYKCKLQGIITCPVIPSVILEKDMNNKGKDTTKEHSVKHYDVFDDRVYNMKLTQDLKTLRLLKLFIKILLVLALIMAMTALIVILYHLYQDKQDDTINDKTDIHNCEIVVTKGIHQCIEYLKQSKMLIIKGRRGTGKSEIARYVACRNEDHKLVIMTRNDSKDTASHMFESLQNTNDNTIIIFDEIFDACATAEDINQALIVTEKFLKLSRVKSILTVDENDMTLADTFRRRNDDVKMQMVDLDYEFPMSKDEKRALIDRHLKNYVSRQTTDGNSIILEREIQVSEKEVEKIINTDTFFGFPFMCANFFGNTDNFKLGSKYFRQPHKSLLDEIEQLRIGCSGSKDEYYRDQFCVLVYILLSKEGVINVNAVNMELYRNLRKRFVKFNFSELFKQFNFQDKISKRYFCQYGDGLYTIRPSVYQAVLFSYTKISVEDVLENCKLEHLLDIIKPPTFKLLQNEVALECNHGMVKTFKRTLGLRLSKAVLLERFACDMKFWRSNRELFIENEDKMSALHVAVYFGRLKAIKTFKELKLLTVKEVIMLQKAENRRFLDKLDVLIELETKANPVFIYKT</sequence>
<keyword evidence="1" id="KW-0812">Transmembrane</keyword>
<evidence type="ECO:0000313" key="3">
    <source>
        <dbReference type="EMBL" id="CAG2252702.1"/>
    </source>
</evidence>
<feature type="domain" description="Novel STAND NTPase 3" evidence="2">
    <location>
        <begin position="492"/>
        <end position="646"/>
    </location>
</feature>
<dbReference type="AlphaFoldDB" id="A0A8S3VCW7"/>
<reference evidence="3" key="1">
    <citation type="submission" date="2021-03" db="EMBL/GenBank/DDBJ databases">
        <authorList>
            <person name="Bekaert M."/>
        </authorList>
    </citation>
    <scope>NUCLEOTIDE SEQUENCE</scope>
</reference>
<evidence type="ECO:0000313" key="4">
    <source>
        <dbReference type="Proteomes" id="UP000683360"/>
    </source>
</evidence>
<proteinExistence type="predicted"/>
<dbReference type="Gene3D" id="3.40.50.300">
    <property type="entry name" value="P-loop containing nucleotide triphosphate hydrolases"/>
    <property type="match status" value="1"/>
</dbReference>
<dbReference type="SUPFAM" id="SSF52540">
    <property type="entry name" value="P-loop containing nucleoside triphosphate hydrolases"/>
    <property type="match status" value="1"/>
</dbReference>
<feature type="transmembrane region" description="Helical" evidence="1">
    <location>
        <begin position="447"/>
        <end position="472"/>
    </location>
</feature>
<dbReference type="Pfam" id="PF20720">
    <property type="entry name" value="nSTAND3"/>
    <property type="match status" value="1"/>
</dbReference>
<comment type="caution">
    <text evidence="3">The sequence shown here is derived from an EMBL/GenBank/DDBJ whole genome shotgun (WGS) entry which is preliminary data.</text>
</comment>
<dbReference type="OrthoDB" id="6082215at2759"/>
<dbReference type="InterPro" id="IPR049050">
    <property type="entry name" value="nSTAND3"/>
</dbReference>
<dbReference type="EMBL" id="CAJPWZ010003129">
    <property type="protein sequence ID" value="CAG2252702.1"/>
    <property type="molecule type" value="Genomic_DNA"/>
</dbReference>
<accession>A0A8S3VCW7</accession>
<organism evidence="3 4">
    <name type="scientific">Mytilus edulis</name>
    <name type="common">Blue mussel</name>
    <dbReference type="NCBI Taxonomy" id="6550"/>
    <lineage>
        <taxon>Eukaryota</taxon>
        <taxon>Metazoa</taxon>
        <taxon>Spiralia</taxon>
        <taxon>Lophotrochozoa</taxon>
        <taxon>Mollusca</taxon>
        <taxon>Bivalvia</taxon>
        <taxon>Autobranchia</taxon>
        <taxon>Pteriomorphia</taxon>
        <taxon>Mytilida</taxon>
        <taxon>Mytiloidea</taxon>
        <taxon>Mytilidae</taxon>
        <taxon>Mytilinae</taxon>
        <taxon>Mytilus</taxon>
    </lineage>
</organism>
<protein>
    <recommendedName>
        <fullName evidence="2">Novel STAND NTPase 3 domain-containing protein</fullName>
    </recommendedName>
</protein>
<keyword evidence="4" id="KW-1185">Reference proteome</keyword>
<keyword evidence="1" id="KW-0472">Membrane</keyword>
<dbReference type="Proteomes" id="UP000683360">
    <property type="component" value="Unassembled WGS sequence"/>
</dbReference>